<dbReference type="Pfam" id="PF01156">
    <property type="entry name" value="IU_nuc_hydro"/>
    <property type="match status" value="1"/>
</dbReference>
<keyword evidence="2 4" id="KW-0326">Glycosidase</keyword>
<dbReference type="PROSITE" id="PS01247">
    <property type="entry name" value="IUNH"/>
    <property type="match status" value="1"/>
</dbReference>
<dbReference type="EC" id="3.2.-.-" evidence="4"/>
<organism evidence="4 5">
    <name type="scientific">Evansella vedderi</name>
    <dbReference type="NCBI Taxonomy" id="38282"/>
    <lineage>
        <taxon>Bacteria</taxon>
        <taxon>Bacillati</taxon>
        <taxon>Bacillota</taxon>
        <taxon>Bacilli</taxon>
        <taxon>Bacillales</taxon>
        <taxon>Bacillaceae</taxon>
        <taxon>Evansella</taxon>
    </lineage>
</organism>
<dbReference type="InterPro" id="IPR015910">
    <property type="entry name" value="I/U_nuclsd_hydro_CS"/>
</dbReference>
<dbReference type="InterPro" id="IPR036452">
    <property type="entry name" value="Ribo_hydro-like"/>
</dbReference>
<dbReference type="PANTHER" id="PTHR12304">
    <property type="entry name" value="INOSINE-URIDINE PREFERRING NUCLEOSIDE HYDROLASE"/>
    <property type="match status" value="1"/>
</dbReference>
<dbReference type="RefSeq" id="WP_307320954.1">
    <property type="nucleotide sequence ID" value="NZ_JAUSUG010000001.1"/>
</dbReference>
<reference evidence="4 5" key="1">
    <citation type="submission" date="2023-07" db="EMBL/GenBank/DDBJ databases">
        <title>Genomic Encyclopedia of Type Strains, Phase IV (KMG-IV): sequencing the most valuable type-strain genomes for metagenomic binning, comparative biology and taxonomic classification.</title>
        <authorList>
            <person name="Goeker M."/>
        </authorList>
    </citation>
    <scope>NUCLEOTIDE SEQUENCE [LARGE SCALE GENOMIC DNA]</scope>
    <source>
        <strain evidence="4 5">DSM 9768</strain>
    </source>
</reference>
<proteinExistence type="predicted"/>
<dbReference type="GO" id="GO:0016798">
    <property type="term" value="F:hydrolase activity, acting on glycosyl bonds"/>
    <property type="evidence" value="ECO:0007669"/>
    <property type="project" value="UniProtKB-KW"/>
</dbReference>
<dbReference type="EMBL" id="JAUSUG010000001">
    <property type="protein sequence ID" value="MDQ0252948.1"/>
    <property type="molecule type" value="Genomic_DNA"/>
</dbReference>
<dbReference type="InterPro" id="IPR023186">
    <property type="entry name" value="IUNH"/>
</dbReference>
<sequence>MKRQVIFDCDPGHDDAIALLLALSNENLDVKLITTSAGNQTQEKVLLNTKKLLSFIGVIDIEVARGAEKPLIRELIIADNIHGETGLDGSDLGTPLFEESKRSALEAMRELLSVTEDKLTIIATGPLTNIAILLLAYPELKEKIDCISLMGGAALGGNWTPAAEFNIYVDPEAANIVFESGVPIIMSGLDVTTQARLYKEDIERIRNIGNKTSNIIAPLLDFFSENSPPYYMSKDGYFKGAHMHDPCAVAYLIDPTIFNGITCNVSVETSGKLTTGTTVVDVNQRTGKVKNTEVLFEIDRERFVNMLVSAIGYYK</sequence>
<name>A0ABT9ZNX6_9BACI</name>
<evidence type="ECO:0000259" key="3">
    <source>
        <dbReference type="Pfam" id="PF01156"/>
    </source>
</evidence>
<gene>
    <name evidence="4" type="ORF">J2S74_000320</name>
</gene>
<comment type="caution">
    <text evidence="4">The sequence shown here is derived from an EMBL/GenBank/DDBJ whole genome shotgun (WGS) entry which is preliminary data.</text>
</comment>
<keyword evidence="5" id="KW-1185">Reference proteome</keyword>
<dbReference type="SUPFAM" id="SSF53590">
    <property type="entry name" value="Nucleoside hydrolase"/>
    <property type="match status" value="1"/>
</dbReference>
<dbReference type="InterPro" id="IPR001910">
    <property type="entry name" value="Inosine/uridine_hydrolase_dom"/>
</dbReference>
<dbReference type="Proteomes" id="UP001230005">
    <property type="component" value="Unassembled WGS sequence"/>
</dbReference>
<evidence type="ECO:0000256" key="1">
    <source>
        <dbReference type="ARBA" id="ARBA00022801"/>
    </source>
</evidence>
<evidence type="ECO:0000313" key="4">
    <source>
        <dbReference type="EMBL" id="MDQ0252948.1"/>
    </source>
</evidence>
<dbReference type="PANTHER" id="PTHR12304:SF4">
    <property type="entry name" value="URIDINE NUCLEOSIDASE"/>
    <property type="match status" value="1"/>
</dbReference>
<evidence type="ECO:0000313" key="5">
    <source>
        <dbReference type="Proteomes" id="UP001230005"/>
    </source>
</evidence>
<dbReference type="Gene3D" id="3.90.245.10">
    <property type="entry name" value="Ribonucleoside hydrolase-like"/>
    <property type="match status" value="1"/>
</dbReference>
<evidence type="ECO:0000256" key="2">
    <source>
        <dbReference type="ARBA" id="ARBA00023295"/>
    </source>
</evidence>
<protein>
    <submittedName>
        <fullName evidence="4">Pyrimidine-specific ribonucleoside hydrolase</fullName>
        <ecNumber evidence="4">3.2.-.-</ecNumber>
    </submittedName>
</protein>
<keyword evidence="1 4" id="KW-0378">Hydrolase</keyword>
<feature type="domain" description="Inosine/uridine-preferring nucleoside hydrolase" evidence="3">
    <location>
        <begin position="5"/>
        <end position="304"/>
    </location>
</feature>
<dbReference type="CDD" id="cd02651">
    <property type="entry name" value="nuc_hydro_IU_UC_XIUA"/>
    <property type="match status" value="1"/>
</dbReference>
<accession>A0ABT9ZNX6</accession>